<sequence>MRQERSETDAGDDKLRPACVTKIAWSTAVHGSAWCMPTDRVSGWWIASPSPRNDAHRGLPPPCDGHVDCDKHSWYLSQLRQVTCRMASHGGNPGRFKTPNRRPGDAFRLFSVTLQSQGTGSASFFARATPRTTSALFFAACSEWVVWIWIANAVAVEYSTGE</sequence>
<keyword evidence="2" id="KW-1185">Reference proteome</keyword>
<dbReference type="Proteomes" id="UP000799767">
    <property type="component" value="Unassembled WGS sequence"/>
</dbReference>
<accession>A0A6A6PSE8</accession>
<organism evidence="1 2">
    <name type="scientific">Neohortaea acidophila</name>
    <dbReference type="NCBI Taxonomy" id="245834"/>
    <lineage>
        <taxon>Eukaryota</taxon>
        <taxon>Fungi</taxon>
        <taxon>Dikarya</taxon>
        <taxon>Ascomycota</taxon>
        <taxon>Pezizomycotina</taxon>
        <taxon>Dothideomycetes</taxon>
        <taxon>Dothideomycetidae</taxon>
        <taxon>Mycosphaerellales</taxon>
        <taxon>Teratosphaeriaceae</taxon>
        <taxon>Neohortaea</taxon>
    </lineage>
</organism>
<evidence type="ECO:0000313" key="2">
    <source>
        <dbReference type="Proteomes" id="UP000799767"/>
    </source>
</evidence>
<name>A0A6A6PSE8_9PEZI</name>
<dbReference type="AlphaFoldDB" id="A0A6A6PSE8"/>
<dbReference type="GeneID" id="54474806"/>
<dbReference type="EMBL" id="MU001636">
    <property type="protein sequence ID" value="KAF2482594.1"/>
    <property type="molecule type" value="Genomic_DNA"/>
</dbReference>
<gene>
    <name evidence="1" type="ORF">BDY17DRAFT_298778</name>
</gene>
<protein>
    <submittedName>
        <fullName evidence="1">Uncharacterized protein</fullName>
    </submittedName>
</protein>
<proteinExistence type="predicted"/>
<reference evidence="1" key="1">
    <citation type="journal article" date="2020" name="Stud. Mycol.">
        <title>101 Dothideomycetes genomes: a test case for predicting lifestyles and emergence of pathogens.</title>
        <authorList>
            <person name="Haridas S."/>
            <person name="Albert R."/>
            <person name="Binder M."/>
            <person name="Bloem J."/>
            <person name="Labutti K."/>
            <person name="Salamov A."/>
            <person name="Andreopoulos B."/>
            <person name="Baker S."/>
            <person name="Barry K."/>
            <person name="Bills G."/>
            <person name="Bluhm B."/>
            <person name="Cannon C."/>
            <person name="Castanera R."/>
            <person name="Culley D."/>
            <person name="Daum C."/>
            <person name="Ezra D."/>
            <person name="Gonzalez J."/>
            <person name="Henrissat B."/>
            <person name="Kuo A."/>
            <person name="Liang C."/>
            <person name="Lipzen A."/>
            <person name="Lutzoni F."/>
            <person name="Magnuson J."/>
            <person name="Mondo S."/>
            <person name="Nolan M."/>
            <person name="Ohm R."/>
            <person name="Pangilinan J."/>
            <person name="Park H.-J."/>
            <person name="Ramirez L."/>
            <person name="Alfaro M."/>
            <person name="Sun H."/>
            <person name="Tritt A."/>
            <person name="Yoshinaga Y."/>
            <person name="Zwiers L.-H."/>
            <person name="Turgeon B."/>
            <person name="Goodwin S."/>
            <person name="Spatafora J."/>
            <person name="Crous P."/>
            <person name="Grigoriev I."/>
        </authorList>
    </citation>
    <scope>NUCLEOTIDE SEQUENCE</scope>
    <source>
        <strain evidence="1">CBS 113389</strain>
    </source>
</reference>
<dbReference type="RefSeq" id="XP_033589164.1">
    <property type="nucleotide sequence ID" value="XM_033733804.1"/>
</dbReference>
<evidence type="ECO:0000313" key="1">
    <source>
        <dbReference type="EMBL" id="KAF2482594.1"/>
    </source>
</evidence>